<dbReference type="AlphaFoldDB" id="A0A2C8FDF5"/>
<dbReference type="PANTHER" id="PTHR43566:SF2">
    <property type="entry name" value="DUF4143 DOMAIN-CONTAINING PROTEIN"/>
    <property type="match status" value="1"/>
</dbReference>
<dbReference type="OrthoDB" id="9783412at2"/>
<dbReference type="EMBL" id="LT907975">
    <property type="protein sequence ID" value="SOB60491.1"/>
    <property type="molecule type" value="Genomic_DNA"/>
</dbReference>
<gene>
    <name evidence="3" type="ORF">DPRO_3575</name>
</gene>
<proteinExistence type="predicted"/>
<dbReference type="InterPro" id="IPR041682">
    <property type="entry name" value="AAA_14"/>
</dbReference>
<protein>
    <submittedName>
        <fullName evidence="3">Putative ATPase (AAA+ superfamily)</fullName>
    </submittedName>
</protein>
<dbReference type="RefSeq" id="WP_097013204.1">
    <property type="nucleotide sequence ID" value="NZ_LT907975.1"/>
</dbReference>
<dbReference type="PANTHER" id="PTHR43566">
    <property type="entry name" value="CONSERVED PROTEIN"/>
    <property type="match status" value="1"/>
</dbReference>
<dbReference type="Pfam" id="PF13173">
    <property type="entry name" value="AAA_14"/>
    <property type="match status" value="1"/>
</dbReference>
<keyword evidence="4" id="KW-1185">Reference proteome</keyword>
<organism evidence="3 4">
    <name type="scientific">Pseudodesulfovibrio profundus</name>
    <dbReference type="NCBI Taxonomy" id="57320"/>
    <lineage>
        <taxon>Bacteria</taxon>
        <taxon>Pseudomonadati</taxon>
        <taxon>Thermodesulfobacteriota</taxon>
        <taxon>Desulfovibrionia</taxon>
        <taxon>Desulfovibrionales</taxon>
        <taxon>Desulfovibrionaceae</taxon>
    </lineage>
</organism>
<feature type="domain" description="DUF4143" evidence="2">
    <location>
        <begin position="197"/>
        <end position="356"/>
    </location>
</feature>
<evidence type="ECO:0000313" key="3">
    <source>
        <dbReference type="EMBL" id="SOB60491.1"/>
    </source>
</evidence>
<dbReference type="Pfam" id="PF13635">
    <property type="entry name" value="DUF4143"/>
    <property type="match status" value="1"/>
</dbReference>
<dbReference type="SUPFAM" id="SSF52540">
    <property type="entry name" value="P-loop containing nucleoside triphosphate hydrolases"/>
    <property type="match status" value="1"/>
</dbReference>
<dbReference type="InterPro" id="IPR025420">
    <property type="entry name" value="DUF4143"/>
</dbReference>
<dbReference type="InterPro" id="IPR027417">
    <property type="entry name" value="P-loop_NTPase"/>
</dbReference>
<evidence type="ECO:0000259" key="1">
    <source>
        <dbReference type="Pfam" id="PF13173"/>
    </source>
</evidence>
<dbReference type="KEGG" id="pprf:DPRO_3575"/>
<dbReference type="Proteomes" id="UP000219215">
    <property type="component" value="Chromosome DPRO"/>
</dbReference>
<accession>A0A2C8FDF5</accession>
<sequence length="408" mass="45075">MIRRNITQELLEALADSPVLFLRGARQVGKSTLVKDLLADTFEAKYVTLDNATALALAGGDPTAFITGQPRPLIIDEVQRVPELLLAIKEAVDADRKAGQFLLTGSANLLTLPLVSDSLAGRMEIQTLWPLSQAEIHERKTDFVQALFDKDFAQQGAAEEYDLPALLIAGGYPEAMARKTHKRRSAWFDSYLTTIVERDIRDIARVQETATMLRLVRLLATRTSSQLNQSEVSRTLQVPNATLGRYMDLLEKVFLIHFLPAWAPNLGKRLVKSPKLYMVDCGLAAYLMGADADRLANTPELAGQLLETFVVNEILKHLTWSNVSATPYHFRTHAGLEVDLILEKPSGEIACVEIKHSAQVAPKHFRGLKALKEDIGDKFQSGVVLYGGTEVVPFGEDMFAVPISALWG</sequence>
<evidence type="ECO:0000313" key="4">
    <source>
        <dbReference type="Proteomes" id="UP000219215"/>
    </source>
</evidence>
<evidence type="ECO:0000259" key="2">
    <source>
        <dbReference type="Pfam" id="PF13635"/>
    </source>
</evidence>
<reference evidence="4" key="1">
    <citation type="submission" date="2017-09" db="EMBL/GenBank/DDBJ databases">
        <authorList>
            <person name="Regsiter A."/>
            <person name="William W."/>
        </authorList>
    </citation>
    <scope>NUCLEOTIDE SEQUENCE [LARGE SCALE GENOMIC DNA]</scope>
    <source>
        <strain evidence="4">500-1</strain>
    </source>
</reference>
<name>A0A2C8FDF5_9BACT</name>
<feature type="domain" description="AAA" evidence="1">
    <location>
        <begin position="17"/>
        <end position="136"/>
    </location>
</feature>